<dbReference type="CDD" id="cd00383">
    <property type="entry name" value="trans_reg_C"/>
    <property type="match status" value="1"/>
</dbReference>
<sequence>MTILLVEDDRLLADTLVDALRHGGHDIEHLDHGDRAYDALRNAHGHELVLLDLNLPGRGGLEILEALRRHDRATPVLILTARGAIEDRVRGLDLGADDYLAKPFSLEELEARVRALLRRHTPSNLLSVGPLIFDSMAQRFSLDGQPLALPPREQRLLACLMRHAGQPVDKATLAREAFAEEEFGDNAIEVYIHRLRKRLSTHDVQLRTVRGLGYLLEAS</sequence>
<dbReference type="GO" id="GO:0032993">
    <property type="term" value="C:protein-DNA complex"/>
    <property type="evidence" value="ECO:0007669"/>
    <property type="project" value="TreeGrafter"/>
</dbReference>
<evidence type="ECO:0000256" key="3">
    <source>
        <dbReference type="ARBA" id="ARBA00023163"/>
    </source>
</evidence>
<dbReference type="GO" id="GO:0006355">
    <property type="term" value="P:regulation of DNA-templated transcription"/>
    <property type="evidence" value="ECO:0007669"/>
    <property type="project" value="InterPro"/>
</dbReference>
<dbReference type="InterPro" id="IPR039420">
    <property type="entry name" value="WalR-like"/>
</dbReference>
<dbReference type="KEGG" id="hhu:AR456_08425"/>
<dbReference type="SMART" id="SM00862">
    <property type="entry name" value="Trans_reg_C"/>
    <property type="match status" value="1"/>
</dbReference>
<dbReference type="STRING" id="1178482.AR456_08425"/>
<dbReference type="GO" id="GO:0000976">
    <property type="term" value="F:transcription cis-regulatory region binding"/>
    <property type="evidence" value="ECO:0007669"/>
    <property type="project" value="TreeGrafter"/>
</dbReference>
<evidence type="ECO:0000256" key="1">
    <source>
        <dbReference type="ARBA" id="ARBA00023015"/>
    </source>
</evidence>
<dbReference type="PANTHER" id="PTHR48111">
    <property type="entry name" value="REGULATOR OF RPOS"/>
    <property type="match status" value="1"/>
</dbReference>
<dbReference type="PATRIC" id="fig|1178482.3.peg.4014"/>
<dbReference type="eggNOG" id="COG0745">
    <property type="taxonomic scope" value="Bacteria"/>
</dbReference>
<dbReference type="AlphaFoldDB" id="W1N0X2"/>
<evidence type="ECO:0000313" key="8">
    <source>
        <dbReference type="EMBL" id="ERL49237.1"/>
    </source>
</evidence>
<accession>W1N0X2</accession>
<dbReference type="InterPro" id="IPR001789">
    <property type="entry name" value="Sig_transdc_resp-reg_receiver"/>
</dbReference>
<dbReference type="Gene3D" id="1.10.10.10">
    <property type="entry name" value="Winged helix-like DNA-binding domain superfamily/Winged helix DNA-binding domain"/>
    <property type="match status" value="1"/>
</dbReference>
<feature type="domain" description="Response regulatory" evidence="6">
    <location>
        <begin position="2"/>
        <end position="117"/>
    </location>
</feature>
<reference evidence="8 9" key="1">
    <citation type="submission" date="2013-08" db="EMBL/GenBank/DDBJ databases">
        <title>draft genome of Halomonas huanghegensis, strain BJGMM-B45T.</title>
        <authorList>
            <person name="Miao C."/>
            <person name="Wan Y."/>
            <person name="Jin W."/>
        </authorList>
    </citation>
    <scope>NUCLEOTIDE SEQUENCE [LARGE SCALE GENOMIC DNA]</scope>
    <source>
        <strain evidence="8 9">BJGMM-B45</strain>
    </source>
</reference>
<protein>
    <recommendedName>
        <fullName evidence="10">Transcriptional regulator</fullName>
    </recommendedName>
</protein>
<feature type="domain" description="OmpR/PhoB-type" evidence="7">
    <location>
        <begin position="123"/>
        <end position="218"/>
    </location>
</feature>
<keyword evidence="2 5" id="KW-0238">DNA-binding</keyword>
<dbReference type="PROSITE" id="PS51755">
    <property type="entry name" value="OMPR_PHOB"/>
    <property type="match status" value="1"/>
</dbReference>
<keyword evidence="1" id="KW-0805">Transcription regulation</keyword>
<dbReference type="Pfam" id="PF00486">
    <property type="entry name" value="Trans_reg_C"/>
    <property type="match status" value="1"/>
</dbReference>
<dbReference type="SUPFAM" id="SSF52172">
    <property type="entry name" value="CheY-like"/>
    <property type="match status" value="1"/>
</dbReference>
<evidence type="ECO:0000256" key="2">
    <source>
        <dbReference type="ARBA" id="ARBA00023125"/>
    </source>
</evidence>
<dbReference type="Pfam" id="PF00072">
    <property type="entry name" value="Response_reg"/>
    <property type="match status" value="1"/>
</dbReference>
<dbReference type="InterPro" id="IPR011006">
    <property type="entry name" value="CheY-like_superfamily"/>
</dbReference>
<feature type="DNA-binding region" description="OmpR/PhoB-type" evidence="5">
    <location>
        <begin position="123"/>
        <end position="218"/>
    </location>
</feature>
<comment type="caution">
    <text evidence="8">The sequence shown here is derived from an EMBL/GenBank/DDBJ whole genome shotgun (WGS) entry which is preliminary data.</text>
</comment>
<evidence type="ECO:0000259" key="7">
    <source>
        <dbReference type="PROSITE" id="PS51755"/>
    </source>
</evidence>
<dbReference type="EMBL" id="AVBC01000055">
    <property type="protein sequence ID" value="ERL49237.1"/>
    <property type="molecule type" value="Genomic_DNA"/>
</dbReference>
<name>W1N0X2_9GAMM</name>
<dbReference type="SMART" id="SM00448">
    <property type="entry name" value="REC"/>
    <property type="match status" value="1"/>
</dbReference>
<evidence type="ECO:0000313" key="9">
    <source>
        <dbReference type="Proteomes" id="UP000019113"/>
    </source>
</evidence>
<gene>
    <name evidence="8" type="ORF">BJB45_07110</name>
</gene>
<dbReference type="PANTHER" id="PTHR48111:SF67">
    <property type="entry name" value="TRANSCRIPTIONAL REGULATORY PROTEIN TCTD"/>
    <property type="match status" value="1"/>
</dbReference>
<dbReference type="GO" id="GO:0005829">
    <property type="term" value="C:cytosol"/>
    <property type="evidence" value="ECO:0007669"/>
    <property type="project" value="TreeGrafter"/>
</dbReference>
<evidence type="ECO:0000256" key="5">
    <source>
        <dbReference type="PROSITE-ProRule" id="PRU01091"/>
    </source>
</evidence>
<dbReference type="Gene3D" id="3.40.50.2300">
    <property type="match status" value="1"/>
</dbReference>
<evidence type="ECO:0008006" key="10">
    <source>
        <dbReference type="Google" id="ProtNLM"/>
    </source>
</evidence>
<keyword evidence="4" id="KW-0597">Phosphoprotein</keyword>
<dbReference type="InterPro" id="IPR036388">
    <property type="entry name" value="WH-like_DNA-bd_sf"/>
</dbReference>
<dbReference type="GO" id="GO:0000156">
    <property type="term" value="F:phosphorelay response regulator activity"/>
    <property type="evidence" value="ECO:0007669"/>
    <property type="project" value="TreeGrafter"/>
</dbReference>
<evidence type="ECO:0000256" key="4">
    <source>
        <dbReference type="PROSITE-ProRule" id="PRU00169"/>
    </source>
</evidence>
<dbReference type="InterPro" id="IPR001867">
    <property type="entry name" value="OmpR/PhoB-type_DNA-bd"/>
</dbReference>
<feature type="modified residue" description="4-aspartylphosphate" evidence="4">
    <location>
        <position position="52"/>
    </location>
</feature>
<organism evidence="8 9">
    <name type="scientific">Halomonas huangheensis</name>
    <dbReference type="NCBI Taxonomy" id="1178482"/>
    <lineage>
        <taxon>Bacteria</taxon>
        <taxon>Pseudomonadati</taxon>
        <taxon>Pseudomonadota</taxon>
        <taxon>Gammaproteobacteria</taxon>
        <taxon>Oceanospirillales</taxon>
        <taxon>Halomonadaceae</taxon>
        <taxon>Halomonas</taxon>
    </lineage>
</organism>
<dbReference type="Gene3D" id="6.10.250.690">
    <property type="match status" value="1"/>
</dbReference>
<keyword evidence="9" id="KW-1185">Reference proteome</keyword>
<proteinExistence type="predicted"/>
<dbReference type="RefSeq" id="WP_021820984.1">
    <property type="nucleotide sequence ID" value="NZ_AVBC01000055.1"/>
</dbReference>
<dbReference type="Proteomes" id="UP000019113">
    <property type="component" value="Unassembled WGS sequence"/>
</dbReference>
<dbReference type="OrthoDB" id="9802426at2"/>
<dbReference type="PROSITE" id="PS50110">
    <property type="entry name" value="RESPONSE_REGULATORY"/>
    <property type="match status" value="1"/>
</dbReference>
<keyword evidence="3" id="KW-0804">Transcription</keyword>
<evidence type="ECO:0000259" key="6">
    <source>
        <dbReference type="PROSITE" id="PS50110"/>
    </source>
</evidence>